<evidence type="ECO:0000259" key="2">
    <source>
        <dbReference type="PROSITE" id="PS50041"/>
    </source>
</evidence>
<dbReference type="InterPro" id="IPR018378">
    <property type="entry name" value="C-type_lectin_CS"/>
</dbReference>
<evidence type="ECO:0000313" key="4">
    <source>
        <dbReference type="Proteomes" id="UP001177023"/>
    </source>
</evidence>
<dbReference type="InterPro" id="IPR001304">
    <property type="entry name" value="C-type_lectin-like"/>
</dbReference>
<protein>
    <recommendedName>
        <fullName evidence="2">C-type lectin domain-containing protein</fullName>
    </recommendedName>
</protein>
<evidence type="ECO:0000256" key="1">
    <source>
        <dbReference type="ARBA" id="ARBA00023157"/>
    </source>
</evidence>
<sequence>SLSAAVEKCGGADPKFTYSRLMADIAYYYYSNYPVVTSKFTAIPVMILTSFANGAGVYPLTRLNTQSPVAFVYSGAASNSLGNLALPKGTVNTVRDADWEGAGETLEKWLDQALYRPTSLGELFALVELGSLVVAAEPGVLFSANTTGAASAHYLCERAAELNAEPTPAHVYCPSSMFSFGTKCYSVEVDLMDYATAQKTCQEVVFKNSTDLAYIQTPEEMEYIAQEIDKTDAAKGQSRFWIGLNARDCVNCTAGAGLDQFGWASGQELDEAMSFFREGWPRPGPEELCVAYVQNDKTWVNTVCTNKYMAICWKDAATVIPTTAKPKP</sequence>
<accession>A0AA36CJJ8</accession>
<feature type="non-terminal residue" evidence="3">
    <location>
        <position position="328"/>
    </location>
</feature>
<dbReference type="PROSITE" id="PS50041">
    <property type="entry name" value="C_TYPE_LECTIN_2"/>
    <property type="match status" value="1"/>
</dbReference>
<feature type="non-terminal residue" evidence="3">
    <location>
        <position position="1"/>
    </location>
</feature>
<dbReference type="PROSITE" id="PS00615">
    <property type="entry name" value="C_TYPE_LECTIN_1"/>
    <property type="match status" value="1"/>
</dbReference>
<dbReference type="Gene3D" id="3.10.100.10">
    <property type="entry name" value="Mannose-Binding Protein A, subunit A"/>
    <property type="match status" value="1"/>
</dbReference>
<reference evidence="3" key="1">
    <citation type="submission" date="2023-06" db="EMBL/GenBank/DDBJ databases">
        <authorList>
            <person name="Delattre M."/>
        </authorList>
    </citation>
    <scope>NUCLEOTIDE SEQUENCE</scope>
    <source>
        <strain evidence="3">AF72</strain>
    </source>
</reference>
<dbReference type="SMART" id="SM00034">
    <property type="entry name" value="CLECT"/>
    <property type="match status" value="1"/>
</dbReference>
<dbReference type="InterPro" id="IPR050828">
    <property type="entry name" value="C-type_lectin/matrix_domain"/>
</dbReference>
<dbReference type="PANTHER" id="PTHR45710">
    <property type="entry name" value="C-TYPE LECTIN DOMAIN-CONTAINING PROTEIN 180"/>
    <property type="match status" value="1"/>
</dbReference>
<name>A0AA36CJJ8_9BILA</name>
<keyword evidence="1" id="KW-1015">Disulfide bond</keyword>
<gene>
    <name evidence="3" type="ORF">MSPICULIGERA_LOCUS8199</name>
</gene>
<dbReference type="Proteomes" id="UP001177023">
    <property type="component" value="Unassembled WGS sequence"/>
</dbReference>
<dbReference type="AlphaFoldDB" id="A0AA36CJJ8"/>
<dbReference type="Pfam" id="PF00059">
    <property type="entry name" value="Lectin_C"/>
    <property type="match status" value="1"/>
</dbReference>
<dbReference type="InterPro" id="IPR016186">
    <property type="entry name" value="C-type_lectin-like/link_sf"/>
</dbReference>
<dbReference type="PANTHER" id="PTHR45710:SF26">
    <property type="entry name" value="RH26557P"/>
    <property type="match status" value="1"/>
</dbReference>
<proteinExistence type="predicted"/>
<dbReference type="SUPFAM" id="SSF56436">
    <property type="entry name" value="C-type lectin-like"/>
    <property type="match status" value="1"/>
</dbReference>
<evidence type="ECO:0000313" key="3">
    <source>
        <dbReference type="EMBL" id="CAJ0569733.1"/>
    </source>
</evidence>
<feature type="domain" description="C-type lectin" evidence="2">
    <location>
        <begin position="180"/>
        <end position="313"/>
    </location>
</feature>
<organism evidence="3 4">
    <name type="scientific">Mesorhabditis spiculigera</name>
    <dbReference type="NCBI Taxonomy" id="96644"/>
    <lineage>
        <taxon>Eukaryota</taxon>
        <taxon>Metazoa</taxon>
        <taxon>Ecdysozoa</taxon>
        <taxon>Nematoda</taxon>
        <taxon>Chromadorea</taxon>
        <taxon>Rhabditida</taxon>
        <taxon>Rhabditina</taxon>
        <taxon>Rhabditomorpha</taxon>
        <taxon>Rhabditoidea</taxon>
        <taxon>Rhabditidae</taxon>
        <taxon>Mesorhabditinae</taxon>
        <taxon>Mesorhabditis</taxon>
    </lineage>
</organism>
<comment type="caution">
    <text evidence="3">The sequence shown here is derived from an EMBL/GenBank/DDBJ whole genome shotgun (WGS) entry which is preliminary data.</text>
</comment>
<dbReference type="EMBL" id="CATQJA010002108">
    <property type="protein sequence ID" value="CAJ0569733.1"/>
    <property type="molecule type" value="Genomic_DNA"/>
</dbReference>
<dbReference type="CDD" id="cd00037">
    <property type="entry name" value="CLECT"/>
    <property type="match status" value="1"/>
</dbReference>
<dbReference type="InterPro" id="IPR016187">
    <property type="entry name" value="CTDL_fold"/>
</dbReference>
<keyword evidence="4" id="KW-1185">Reference proteome</keyword>